<evidence type="ECO:0000259" key="8">
    <source>
        <dbReference type="Pfam" id="PF12704"/>
    </source>
</evidence>
<dbReference type="InterPro" id="IPR025857">
    <property type="entry name" value="MacB_PCD"/>
</dbReference>
<dbReference type="Pfam" id="PF02687">
    <property type="entry name" value="FtsX"/>
    <property type="match status" value="1"/>
</dbReference>
<organism evidence="9 10">
    <name type="scientific">Imperialibacter roseus</name>
    <dbReference type="NCBI Taxonomy" id="1324217"/>
    <lineage>
        <taxon>Bacteria</taxon>
        <taxon>Pseudomonadati</taxon>
        <taxon>Bacteroidota</taxon>
        <taxon>Cytophagia</taxon>
        <taxon>Cytophagales</taxon>
        <taxon>Flammeovirgaceae</taxon>
        <taxon>Imperialibacter</taxon>
    </lineage>
</organism>
<protein>
    <submittedName>
        <fullName evidence="9">FtsX-like permease family protein</fullName>
    </submittedName>
</protein>
<feature type="transmembrane region" description="Helical" evidence="6">
    <location>
        <begin position="330"/>
        <end position="352"/>
    </location>
</feature>
<feature type="transmembrane region" description="Helical" evidence="6">
    <location>
        <begin position="290"/>
        <end position="310"/>
    </location>
</feature>
<name>A0ABZ0ISM3_9BACT</name>
<evidence type="ECO:0000256" key="5">
    <source>
        <dbReference type="ARBA" id="ARBA00023136"/>
    </source>
</evidence>
<evidence type="ECO:0000313" key="10">
    <source>
        <dbReference type="Proteomes" id="UP001302349"/>
    </source>
</evidence>
<feature type="domain" description="ABC3 transporter permease C-terminal" evidence="7">
    <location>
        <begin position="290"/>
        <end position="407"/>
    </location>
</feature>
<dbReference type="InterPro" id="IPR051125">
    <property type="entry name" value="ABC-4/HrtB_transporter"/>
</dbReference>
<feature type="transmembrane region" description="Helical" evidence="6">
    <location>
        <begin position="383"/>
        <end position="404"/>
    </location>
</feature>
<evidence type="ECO:0000256" key="6">
    <source>
        <dbReference type="SAM" id="Phobius"/>
    </source>
</evidence>
<dbReference type="EMBL" id="CP136051">
    <property type="protein sequence ID" value="WOK06955.1"/>
    <property type="molecule type" value="Genomic_DNA"/>
</dbReference>
<accession>A0ABZ0ISM3</accession>
<comment type="subcellular location">
    <subcellularLocation>
        <location evidence="1">Cell membrane</location>
        <topology evidence="1">Multi-pass membrane protein</topology>
    </subcellularLocation>
</comment>
<dbReference type="InterPro" id="IPR003838">
    <property type="entry name" value="ABC3_permease_C"/>
</dbReference>
<keyword evidence="5 6" id="KW-0472">Membrane</keyword>
<evidence type="ECO:0000256" key="3">
    <source>
        <dbReference type="ARBA" id="ARBA00022692"/>
    </source>
</evidence>
<keyword evidence="4 6" id="KW-1133">Transmembrane helix</keyword>
<evidence type="ECO:0000256" key="2">
    <source>
        <dbReference type="ARBA" id="ARBA00022475"/>
    </source>
</evidence>
<keyword evidence="10" id="KW-1185">Reference proteome</keyword>
<dbReference type="PANTHER" id="PTHR43738">
    <property type="entry name" value="ABC TRANSPORTER, MEMBRANE PROTEIN"/>
    <property type="match status" value="1"/>
</dbReference>
<sequence length="416" mass="44343">MNLFVLSWKYIKGKPLSTALNVLLLSFGIGIIVVLLLVSQQVQEKLSENASGIDLVVGAKGSPLQIILGSIYHIDYPTGNIPLNEAAKLARNRLVKNVIPLALGDSYKSLRIVGSTRGFAELYGLALDDGVLWADDCEVTLGAAAAQTLSLAVGDTFFGEHGMADGGEAHVAHAYKVVGILQPTGKVVDNLILTSIPSVWLMHGHDEAEDGHENLPDTAAMEVLGIPVTPEQLEEKEVTSLLVQYRGPMAAVQLPRMVNTQSSMQAASPAFETARLFSLIGIGVDVVQGFAYLIIAMAGLSIFIALYNSLKERQYDLAIMRSLGASRLRLFVHIVMEGVIITLLGAGVGFLLGHGVVELLARFILKGSSTGITGLVFLPSELYILYISLLLGVIASLIPAINAYKTDISEVLAKGA</sequence>
<feature type="transmembrane region" description="Helical" evidence="6">
    <location>
        <begin position="20"/>
        <end position="38"/>
    </location>
</feature>
<evidence type="ECO:0000256" key="4">
    <source>
        <dbReference type="ARBA" id="ARBA00022989"/>
    </source>
</evidence>
<feature type="domain" description="MacB-like periplasmic core" evidence="8">
    <location>
        <begin position="18"/>
        <end position="198"/>
    </location>
</feature>
<keyword evidence="3 6" id="KW-0812">Transmembrane</keyword>
<evidence type="ECO:0000256" key="1">
    <source>
        <dbReference type="ARBA" id="ARBA00004651"/>
    </source>
</evidence>
<gene>
    <name evidence="9" type="ORF">RT717_28225</name>
</gene>
<evidence type="ECO:0000313" key="9">
    <source>
        <dbReference type="EMBL" id="WOK06955.1"/>
    </source>
</evidence>
<dbReference type="Pfam" id="PF12704">
    <property type="entry name" value="MacB_PCD"/>
    <property type="match status" value="1"/>
</dbReference>
<dbReference type="RefSeq" id="WP_317489646.1">
    <property type="nucleotide sequence ID" value="NZ_CP136051.1"/>
</dbReference>
<dbReference type="PANTHER" id="PTHR43738:SF2">
    <property type="entry name" value="ABC TRANSPORTER PERMEASE"/>
    <property type="match status" value="1"/>
</dbReference>
<proteinExistence type="predicted"/>
<reference evidence="9 10" key="1">
    <citation type="journal article" date="2023" name="Microbiol. Resour. Announc.">
        <title>Complete Genome Sequence of Imperialibacter roseus strain P4T.</title>
        <authorList>
            <person name="Tizabi D.R."/>
            <person name="Bachvaroff T."/>
            <person name="Hill R.T."/>
        </authorList>
    </citation>
    <scope>NUCLEOTIDE SEQUENCE [LARGE SCALE GENOMIC DNA]</scope>
    <source>
        <strain evidence="9 10">P4T</strain>
    </source>
</reference>
<dbReference type="Proteomes" id="UP001302349">
    <property type="component" value="Chromosome"/>
</dbReference>
<keyword evidence="2" id="KW-1003">Cell membrane</keyword>
<evidence type="ECO:0000259" key="7">
    <source>
        <dbReference type="Pfam" id="PF02687"/>
    </source>
</evidence>